<dbReference type="GO" id="GO:1990072">
    <property type="term" value="C:TRAPPIII protein complex"/>
    <property type="evidence" value="ECO:0007669"/>
    <property type="project" value="TreeGrafter"/>
</dbReference>
<feature type="domain" description="Trafficking protein particle complex subunit 13 C-terminal" evidence="3">
    <location>
        <begin position="489"/>
        <end position="549"/>
    </location>
</feature>
<evidence type="ECO:0000313" key="8">
    <source>
        <dbReference type="WBParaSite" id="TREG1_124750.7"/>
    </source>
</evidence>
<feature type="domain" description="Trafficking protein particle complex subunit 13 N-terminal" evidence="2">
    <location>
        <begin position="74"/>
        <end position="251"/>
    </location>
</feature>
<proteinExistence type="inferred from homology"/>
<evidence type="ECO:0000259" key="2">
    <source>
        <dbReference type="Pfam" id="PF06159"/>
    </source>
</evidence>
<dbReference type="Pfam" id="PF23643">
    <property type="entry name" value="TRAPPC13_C"/>
    <property type="match status" value="1"/>
</dbReference>
<keyword evidence="5" id="KW-1185">Reference proteome</keyword>
<dbReference type="InterPro" id="IPR010378">
    <property type="entry name" value="TRAPPC13"/>
</dbReference>
<dbReference type="PANTHER" id="PTHR13134">
    <property type="entry name" value="TRAFFICKING PROTEIN PARTICLE COMPLEX SUBUNIT 13"/>
    <property type="match status" value="1"/>
</dbReference>
<evidence type="ECO:0000313" key="6">
    <source>
        <dbReference type="WBParaSite" id="TREG1_124750.4"/>
    </source>
</evidence>
<evidence type="ECO:0008006" key="9">
    <source>
        <dbReference type="Google" id="ProtNLM"/>
    </source>
</evidence>
<feature type="domain" description="Trafficking protein particle complex subunit 13 middle" evidence="4">
    <location>
        <begin position="368"/>
        <end position="403"/>
    </location>
</feature>
<reference evidence="5" key="1">
    <citation type="submission" date="2022-06" db="EMBL/GenBank/DDBJ databases">
        <authorList>
            <person name="Berger JAMES D."/>
            <person name="Berger JAMES D."/>
        </authorList>
    </citation>
    <scope>NUCLEOTIDE SEQUENCE [LARGE SCALE GENOMIC DNA]</scope>
</reference>
<reference evidence="6 7" key="2">
    <citation type="submission" date="2023-11" db="UniProtKB">
        <authorList>
            <consortium name="WormBaseParasite"/>
        </authorList>
    </citation>
    <scope>IDENTIFICATION</scope>
</reference>
<organism evidence="5 8">
    <name type="scientific">Trichobilharzia regenti</name>
    <name type="common">Nasal bird schistosome</name>
    <dbReference type="NCBI Taxonomy" id="157069"/>
    <lineage>
        <taxon>Eukaryota</taxon>
        <taxon>Metazoa</taxon>
        <taxon>Spiralia</taxon>
        <taxon>Lophotrochozoa</taxon>
        <taxon>Platyhelminthes</taxon>
        <taxon>Trematoda</taxon>
        <taxon>Digenea</taxon>
        <taxon>Strigeidida</taxon>
        <taxon>Schistosomatoidea</taxon>
        <taxon>Schistosomatidae</taxon>
        <taxon>Trichobilharzia</taxon>
    </lineage>
</organism>
<dbReference type="Pfam" id="PF06159">
    <property type="entry name" value="TRAPPC13_N"/>
    <property type="match status" value="1"/>
</dbReference>
<protein>
    <recommendedName>
        <fullName evidence="9">Trafficking protein particle complex subunit 13</fullName>
    </recommendedName>
</protein>
<dbReference type="WBParaSite" id="TREG1_124750.5">
    <property type="protein sequence ID" value="TREG1_124750.5"/>
    <property type="gene ID" value="TREG1_124750"/>
</dbReference>
<accession>A0AA85J261</accession>
<comment type="similarity">
    <text evidence="1">Belongs to the TRAPPC13 family.</text>
</comment>
<evidence type="ECO:0000259" key="4">
    <source>
        <dbReference type="Pfam" id="PF23647"/>
    </source>
</evidence>
<dbReference type="WBParaSite" id="TREG1_124750.8">
    <property type="protein sequence ID" value="TREG1_124750.8"/>
    <property type="gene ID" value="TREG1_124750"/>
</dbReference>
<dbReference type="Proteomes" id="UP000050795">
    <property type="component" value="Unassembled WGS sequence"/>
</dbReference>
<dbReference type="PANTHER" id="PTHR13134:SF3">
    <property type="entry name" value="TRAFFICKING PROTEIN PARTICLE COMPLEX SUBUNIT 13"/>
    <property type="match status" value="1"/>
</dbReference>
<dbReference type="InterPro" id="IPR055429">
    <property type="entry name" value="TRAPPC13_M"/>
</dbReference>
<name>A0AA85J261_TRIRE</name>
<dbReference type="InterPro" id="IPR055428">
    <property type="entry name" value="TRAPPC13_C"/>
</dbReference>
<evidence type="ECO:0000259" key="3">
    <source>
        <dbReference type="Pfam" id="PF23643"/>
    </source>
</evidence>
<feature type="domain" description="Trafficking protein particle complex subunit 13 middle" evidence="4">
    <location>
        <begin position="255"/>
        <end position="339"/>
    </location>
</feature>
<dbReference type="WBParaSite" id="TREG1_124750.7">
    <property type="protein sequence ID" value="TREG1_124750.7"/>
    <property type="gene ID" value="TREG1_124750"/>
</dbReference>
<evidence type="ECO:0000313" key="7">
    <source>
        <dbReference type="WBParaSite" id="TREG1_124750.5"/>
    </source>
</evidence>
<dbReference type="WBParaSite" id="TREG1_124750.9">
    <property type="protein sequence ID" value="TREG1_124750.9"/>
    <property type="gene ID" value="TREG1_124750"/>
</dbReference>
<dbReference type="InterPro" id="IPR055427">
    <property type="entry name" value="TRAPPC13_N"/>
</dbReference>
<evidence type="ECO:0000313" key="5">
    <source>
        <dbReference type="Proteomes" id="UP000050795"/>
    </source>
</evidence>
<evidence type="ECO:0000256" key="1">
    <source>
        <dbReference type="ARBA" id="ARBA00010785"/>
    </source>
</evidence>
<dbReference type="AlphaFoldDB" id="A0AA85J261"/>
<dbReference type="WBParaSite" id="TREG1_124750.4">
    <property type="protein sequence ID" value="TREG1_124750.4"/>
    <property type="gene ID" value="TREG1_124750"/>
</dbReference>
<dbReference type="Pfam" id="PF23647">
    <property type="entry name" value="TRAPPC13_M"/>
    <property type="match status" value="2"/>
</dbReference>
<sequence length="555" mass="60896">MRLNRPTFVRQQCEPAELYLDDIAGCLTAADAGIRGNLDGIALNFLSTGNMPTSAAANSDEHLSNTDNKVNVDKRNYDSFQPKVGGFSELLSLPHSFGTTYLGETFSAHVNLHNESNQICYNVELKVALHNRTELITLPVCPSLNGSCNNNNNNTRLNTSPTATTTTPGDGVFDLHPGQSLNAVISHELKELGIHNLRCTVSYFQTSLHGKSETLPHVAAYESPRLTSGLSSRDTAKREPITFQRLYKFSVNKPLDVRKKFSIIDIDHSLLMETQIQNLTTTPMILERVLFEPNPQFSVINLNNMDFTQKSVSSTSTYYLQPNDVQQFLYRLMPTTTNSLPYINSSAVSSSSVTTPPIPNPPEAISTSTHQLSISAGRLDITWRSVMGERGRLQTSSLKYELPTIGDIQLKASSLPPTVTTERPFTIKFELVNCSKTNLDLVLNLHSVNNNNNIPSVKADEDNQVDSQAAIALDSSSIGQTTGGGGLSPLVWLGRTRQNLGRLSPGQCIPFELNLMATTPGLHMVSGVCIHELTMNRDYEFNDLAHVLVFAGVPC</sequence>